<organism evidence="1 2">
    <name type="scientific">Popillia japonica</name>
    <name type="common">Japanese beetle</name>
    <dbReference type="NCBI Taxonomy" id="7064"/>
    <lineage>
        <taxon>Eukaryota</taxon>
        <taxon>Metazoa</taxon>
        <taxon>Ecdysozoa</taxon>
        <taxon>Arthropoda</taxon>
        <taxon>Hexapoda</taxon>
        <taxon>Insecta</taxon>
        <taxon>Pterygota</taxon>
        <taxon>Neoptera</taxon>
        <taxon>Endopterygota</taxon>
        <taxon>Coleoptera</taxon>
        <taxon>Polyphaga</taxon>
        <taxon>Scarabaeiformia</taxon>
        <taxon>Scarabaeidae</taxon>
        <taxon>Rutelinae</taxon>
        <taxon>Popillia</taxon>
    </lineage>
</organism>
<sequence>MARDPFIRYKDFICCRSLKALRDAFCQPQGFPVQGFGIRDVGREAGQKIRDTTLKLTPVDAPAEGRIKHRGFLLKRDQEGVVIRGQFGNNLHVNGGGDVLDHHQIEDVRRSAGAKKCRLVGGVNRAGVESDVVKESTPIPVDDSAPPQAMFGVKVPGD</sequence>
<evidence type="ECO:0000313" key="2">
    <source>
        <dbReference type="Proteomes" id="UP001458880"/>
    </source>
</evidence>
<gene>
    <name evidence="1" type="ORF">QE152_g30675</name>
</gene>
<accession>A0AAW1JE00</accession>
<protein>
    <submittedName>
        <fullName evidence="1">Uncharacterized protein</fullName>
    </submittedName>
</protein>
<comment type="caution">
    <text evidence="1">The sequence shown here is derived from an EMBL/GenBank/DDBJ whole genome shotgun (WGS) entry which is preliminary data.</text>
</comment>
<proteinExistence type="predicted"/>
<dbReference type="EMBL" id="JASPKY010000416">
    <property type="protein sequence ID" value="KAK9701344.1"/>
    <property type="molecule type" value="Genomic_DNA"/>
</dbReference>
<dbReference type="Proteomes" id="UP001458880">
    <property type="component" value="Unassembled WGS sequence"/>
</dbReference>
<name>A0AAW1JE00_POPJA</name>
<evidence type="ECO:0000313" key="1">
    <source>
        <dbReference type="EMBL" id="KAK9701344.1"/>
    </source>
</evidence>
<keyword evidence="2" id="KW-1185">Reference proteome</keyword>
<reference evidence="1 2" key="1">
    <citation type="journal article" date="2024" name="BMC Genomics">
        <title>De novo assembly and annotation of Popillia japonica's genome with initial clues to its potential as an invasive pest.</title>
        <authorList>
            <person name="Cucini C."/>
            <person name="Boschi S."/>
            <person name="Funari R."/>
            <person name="Cardaioli E."/>
            <person name="Iannotti N."/>
            <person name="Marturano G."/>
            <person name="Paoli F."/>
            <person name="Bruttini M."/>
            <person name="Carapelli A."/>
            <person name="Frati F."/>
            <person name="Nardi F."/>
        </authorList>
    </citation>
    <scope>NUCLEOTIDE SEQUENCE [LARGE SCALE GENOMIC DNA]</scope>
    <source>
        <strain evidence="1">DMR45628</strain>
    </source>
</reference>
<dbReference type="AlphaFoldDB" id="A0AAW1JE00"/>